<organism evidence="4 5">
    <name type="scientific">Cinara cedri</name>
    <dbReference type="NCBI Taxonomy" id="506608"/>
    <lineage>
        <taxon>Eukaryota</taxon>
        <taxon>Metazoa</taxon>
        <taxon>Ecdysozoa</taxon>
        <taxon>Arthropoda</taxon>
        <taxon>Hexapoda</taxon>
        <taxon>Insecta</taxon>
        <taxon>Pterygota</taxon>
        <taxon>Neoptera</taxon>
        <taxon>Paraneoptera</taxon>
        <taxon>Hemiptera</taxon>
        <taxon>Sternorrhyncha</taxon>
        <taxon>Aphidomorpha</taxon>
        <taxon>Aphidoidea</taxon>
        <taxon>Aphididae</taxon>
        <taxon>Lachninae</taxon>
        <taxon>Cinara</taxon>
    </lineage>
</organism>
<feature type="signal peptide" evidence="2">
    <location>
        <begin position="1"/>
        <end position="21"/>
    </location>
</feature>
<sequence length="839" mass="90841">MGKLLRRFAAIIASVLVVALAEPAVSRSVNINNSWLLPQNDFPVFYRHFRDRITWFEADAVCQFHHAQLVTVETNTQFETIRDYLKELDVTENVWIGLKRNSEASEFAWTNYQPLARGGFFREEVPSSENPVCVVTDPTANFKWHSLHCGGPEVASFVCELPVPYWASKSNGCIASTTKDMTVTFLPEEPAIQFVNECGDGITNKVTCKGNMKSSEIMENLTCPYSNAPSLKTILKSTSAEIITTTSSSESDLEDYAIEMATISQYNDETFQSLSKVIGRGLPQEMSIDQEPIKGTRSGFNTNGINSSVMGGVSETGTDVVSSTTVGTLNTTITQSTITIAPSTSNDPNTTIALNATTGIPITTTIAPNTTNHGLQGTTYQMPITTPSTKTTTITAEKPEQATTFTAETKATGSAVTTAERTPPIVQGSIFTTVPVSTVIRDTLAIKPRTTVTVDTIATSAAPTATATSTTMHSTTTKTAGRRHHHHGHHTSSPTFATTTEKIRTIAKIMAADQQPPSITPTTYAVTRLAEYVLRTTTATTRTTTGRPLFVSTSSPKIPYTMAIGRPMQTATPLANARVPITGSSDMAPVTTTPTSVGDVTTVAQHYRRFKKIDFPQMPLDDDYPFPYKPTPLVRTTTPIATTPTVTTTTPTVTTTTPTVTTTTRTVTTTTPKIKTTTPTVTTNITDSTAATINNTGYYAAINTGEIARRTSVKTIDVPHSTLKSVTTNTITTVTQTETTPAGRNDTTFATTSVMASTSTISDENDWNQIMNSSSQALPITTTDNKTGTTATTAPVVTTGHHKINYDTYTDHPSRSRHIIRPKQQHHHSYPYILYRLLG</sequence>
<dbReference type="AlphaFoldDB" id="A0A5E4NMF6"/>
<keyword evidence="5" id="KW-1185">Reference proteome</keyword>
<feature type="chain" id="PRO_5023079976" evidence="2">
    <location>
        <begin position="22"/>
        <end position="839"/>
    </location>
</feature>
<dbReference type="InterPro" id="IPR001304">
    <property type="entry name" value="C-type_lectin-like"/>
</dbReference>
<keyword evidence="2" id="KW-0732">Signal</keyword>
<feature type="domain" description="C-type lectin" evidence="3">
    <location>
        <begin position="46"/>
        <end position="149"/>
    </location>
</feature>
<dbReference type="InterPro" id="IPR016187">
    <property type="entry name" value="CTDL_fold"/>
</dbReference>
<evidence type="ECO:0000259" key="3">
    <source>
        <dbReference type="PROSITE" id="PS50041"/>
    </source>
</evidence>
<dbReference type="PROSITE" id="PS50041">
    <property type="entry name" value="C_TYPE_LECTIN_2"/>
    <property type="match status" value="1"/>
</dbReference>
<keyword evidence="4" id="KW-0430">Lectin</keyword>
<evidence type="ECO:0000256" key="2">
    <source>
        <dbReference type="SAM" id="SignalP"/>
    </source>
</evidence>
<dbReference type="SMART" id="SM00034">
    <property type="entry name" value="CLECT"/>
    <property type="match status" value="1"/>
</dbReference>
<feature type="region of interest" description="Disordered" evidence="1">
    <location>
        <begin position="642"/>
        <end position="666"/>
    </location>
</feature>
<gene>
    <name evidence="4" type="ORF">CINCED_3A016270</name>
</gene>
<dbReference type="PANTHER" id="PTHR45784:SF5">
    <property type="entry name" value="C-TYPE LECTIN DOMAIN FAMILY 20 MEMBER A-RELATED"/>
    <property type="match status" value="1"/>
</dbReference>
<name>A0A5E4NMF6_9HEMI</name>
<dbReference type="Proteomes" id="UP000325440">
    <property type="component" value="Unassembled WGS sequence"/>
</dbReference>
<proteinExistence type="predicted"/>
<protein>
    <submittedName>
        <fullName evidence="4">C-type lectin fold,C-type lectin-like/link domain,C-type lectin-like</fullName>
    </submittedName>
</protein>
<dbReference type="InterPro" id="IPR016186">
    <property type="entry name" value="C-type_lectin-like/link_sf"/>
</dbReference>
<dbReference type="Gene3D" id="3.10.100.10">
    <property type="entry name" value="Mannose-Binding Protein A, subunit A"/>
    <property type="match status" value="1"/>
</dbReference>
<accession>A0A5E4NMF6</accession>
<dbReference type="OrthoDB" id="5858677at2759"/>
<evidence type="ECO:0000313" key="4">
    <source>
        <dbReference type="EMBL" id="VVC46138.1"/>
    </source>
</evidence>
<dbReference type="CDD" id="cd00037">
    <property type="entry name" value="CLECT"/>
    <property type="match status" value="1"/>
</dbReference>
<feature type="compositionally biased region" description="Low complexity" evidence="1">
    <location>
        <begin position="465"/>
        <end position="479"/>
    </location>
</feature>
<reference evidence="4 5" key="1">
    <citation type="submission" date="2019-08" db="EMBL/GenBank/DDBJ databases">
        <authorList>
            <person name="Alioto T."/>
            <person name="Alioto T."/>
            <person name="Gomez Garrido J."/>
        </authorList>
    </citation>
    <scope>NUCLEOTIDE SEQUENCE [LARGE SCALE GENOMIC DNA]</scope>
</reference>
<dbReference type="PANTHER" id="PTHR45784">
    <property type="entry name" value="C-TYPE LECTIN DOMAIN FAMILY 20 MEMBER A-RELATED"/>
    <property type="match status" value="1"/>
</dbReference>
<evidence type="ECO:0000256" key="1">
    <source>
        <dbReference type="SAM" id="MobiDB-lite"/>
    </source>
</evidence>
<evidence type="ECO:0000313" key="5">
    <source>
        <dbReference type="Proteomes" id="UP000325440"/>
    </source>
</evidence>
<dbReference type="SUPFAM" id="SSF56436">
    <property type="entry name" value="C-type lectin-like"/>
    <property type="match status" value="1"/>
</dbReference>
<dbReference type="Pfam" id="PF00059">
    <property type="entry name" value="Lectin_C"/>
    <property type="match status" value="1"/>
</dbReference>
<feature type="compositionally biased region" description="Basic residues" evidence="1">
    <location>
        <begin position="480"/>
        <end position="490"/>
    </location>
</feature>
<feature type="region of interest" description="Disordered" evidence="1">
    <location>
        <begin position="465"/>
        <end position="496"/>
    </location>
</feature>
<dbReference type="EMBL" id="CABPRJ010002438">
    <property type="protein sequence ID" value="VVC46138.1"/>
    <property type="molecule type" value="Genomic_DNA"/>
</dbReference>
<dbReference type="GO" id="GO:0030246">
    <property type="term" value="F:carbohydrate binding"/>
    <property type="evidence" value="ECO:0007669"/>
    <property type="project" value="UniProtKB-KW"/>
</dbReference>